<dbReference type="AlphaFoldDB" id="A0A1B0AFI3"/>
<dbReference type="VEuPathDB" id="VectorBase:GPAI044057"/>
<dbReference type="EnsemblMetazoa" id="GPAI044057-RA">
    <property type="protein sequence ID" value="GPAI044057-PA"/>
    <property type="gene ID" value="GPAI044057"/>
</dbReference>
<proteinExistence type="predicted"/>
<organism evidence="1 2">
    <name type="scientific">Glossina pallidipes</name>
    <name type="common">Tsetse fly</name>
    <dbReference type="NCBI Taxonomy" id="7398"/>
    <lineage>
        <taxon>Eukaryota</taxon>
        <taxon>Metazoa</taxon>
        <taxon>Ecdysozoa</taxon>
        <taxon>Arthropoda</taxon>
        <taxon>Hexapoda</taxon>
        <taxon>Insecta</taxon>
        <taxon>Pterygota</taxon>
        <taxon>Neoptera</taxon>
        <taxon>Endopterygota</taxon>
        <taxon>Diptera</taxon>
        <taxon>Brachycera</taxon>
        <taxon>Muscomorpha</taxon>
        <taxon>Hippoboscoidea</taxon>
        <taxon>Glossinidae</taxon>
        <taxon>Glossina</taxon>
    </lineage>
</organism>
<accession>A0A1B0AFI3</accession>
<name>A0A1B0AFI3_GLOPL</name>
<sequence>MQSKLTDIEAEAASCGLKINIPESKATIIHIINRRVFTLQQQYIEDVQSFSSLGSTTTTGGSIGDVSNRITKARQAYGQLNSVWKSYRIFKRTKINIFNRNPLCCTAANFRTQRVAMSIHYRFTIDRRREAFTLALVLKADDVVNVFGEDTITAMKEDEFDINNRLRN</sequence>
<evidence type="ECO:0000313" key="2">
    <source>
        <dbReference type="Proteomes" id="UP000092445"/>
    </source>
</evidence>
<dbReference type="STRING" id="7398.A0A1B0AFI3"/>
<reference evidence="1" key="2">
    <citation type="submission" date="2020-05" db="UniProtKB">
        <authorList>
            <consortium name="EnsemblMetazoa"/>
        </authorList>
    </citation>
    <scope>IDENTIFICATION</scope>
    <source>
        <strain evidence="1">IAEA</strain>
    </source>
</reference>
<dbReference type="Proteomes" id="UP000092445">
    <property type="component" value="Unassembled WGS sequence"/>
</dbReference>
<evidence type="ECO:0000313" key="1">
    <source>
        <dbReference type="EnsemblMetazoa" id="GPAI044057-PA"/>
    </source>
</evidence>
<reference evidence="2" key="1">
    <citation type="submission" date="2014-03" db="EMBL/GenBank/DDBJ databases">
        <authorList>
            <person name="Aksoy S."/>
            <person name="Warren W."/>
            <person name="Wilson R.K."/>
        </authorList>
    </citation>
    <scope>NUCLEOTIDE SEQUENCE [LARGE SCALE GENOMIC DNA]</scope>
    <source>
        <strain evidence="2">IAEA</strain>
    </source>
</reference>
<protein>
    <submittedName>
        <fullName evidence="1">Uncharacterized protein</fullName>
    </submittedName>
</protein>
<keyword evidence="2" id="KW-1185">Reference proteome</keyword>